<feature type="transmembrane region" description="Helical" evidence="1">
    <location>
        <begin position="126"/>
        <end position="148"/>
    </location>
</feature>
<organism evidence="2 3">
    <name type="scientific">Entomortierella chlamydospora</name>
    <dbReference type="NCBI Taxonomy" id="101097"/>
    <lineage>
        <taxon>Eukaryota</taxon>
        <taxon>Fungi</taxon>
        <taxon>Fungi incertae sedis</taxon>
        <taxon>Mucoromycota</taxon>
        <taxon>Mortierellomycotina</taxon>
        <taxon>Mortierellomycetes</taxon>
        <taxon>Mortierellales</taxon>
        <taxon>Mortierellaceae</taxon>
        <taxon>Entomortierella</taxon>
    </lineage>
</organism>
<evidence type="ECO:0000313" key="2">
    <source>
        <dbReference type="EMBL" id="KAG0007167.1"/>
    </source>
</evidence>
<proteinExistence type="predicted"/>
<dbReference type="EMBL" id="JAAAID010002491">
    <property type="protein sequence ID" value="KAG0007167.1"/>
    <property type="molecule type" value="Genomic_DNA"/>
</dbReference>
<keyword evidence="1" id="KW-0472">Membrane</keyword>
<dbReference type="AlphaFoldDB" id="A0A9P6MM54"/>
<evidence type="ECO:0000313" key="3">
    <source>
        <dbReference type="Proteomes" id="UP000703661"/>
    </source>
</evidence>
<feature type="non-terminal residue" evidence="2">
    <location>
        <position position="1"/>
    </location>
</feature>
<keyword evidence="1" id="KW-1133">Transmembrane helix</keyword>
<reference evidence="2" key="1">
    <citation type="journal article" date="2020" name="Fungal Divers.">
        <title>Resolving the Mortierellaceae phylogeny through synthesis of multi-gene phylogenetics and phylogenomics.</title>
        <authorList>
            <person name="Vandepol N."/>
            <person name="Liber J."/>
            <person name="Desiro A."/>
            <person name="Na H."/>
            <person name="Kennedy M."/>
            <person name="Barry K."/>
            <person name="Grigoriev I.V."/>
            <person name="Miller A.N."/>
            <person name="O'Donnell K."/>
            <person name="Stajich J.E."/>
            <person name="Bonito G."/>
        </authorList>
    </citation>
    <scope>NUCLEOTIDE SEQUENCE</scope>
    <source>
        <strain evidence="2">NRRL 2769</strain>
    </source>
</reference>
<gene>
    <name evidence="2" type="ORF">BGZ80_004993</name>
</gene>
<protein>
    <submittedName>
        <fullName evidence="2">Uncharacterized protein</fullName>
    </submittedName>
</protein>
<comment type="caution">
    <text evidence="2">The sequence shown here is derived from an EMBL/GenBank/DDBJ whole genome shotgun (WGS) entry which is preliminary data.</text>
</comment>
<name>A0A9P6MM54_9FUNG</name>
<evidence type="ECO:0000256" key="1">
    <source>
        <dbReference type="SAM" id="Phobius"/>
    </source>
</evidence>
<sequence>QDYLKDQDYPKDLNCNPCDGNPHSMEYSDLLSDSELPCEDETVDYSTGPQDRSFYQDNTMGNVTNGVLPISVAISEIDASTVTVHENNKVVELTDDRAQVAATDLNKRKRSEYEQIVPESPERKRMALVAAALAGVVVGSIGTIVTLASI</sequence>
<dbReference type="Proteomes" id="UP000703661">
    <property type="component" value="Unassembled WGS sequence"/>
</dbReference>
<accession>A0A9P6MM54</accession>
<keyword evidence="1" id="KW-0812">Transmembrane</keyword>
<keyword evidence="3" id="KW-1185">Reference proteome</keyword>